<sequence length="268" mass="29237">MNLFCELTCSPRQSQFLNVTETEEYVDPVTHENKTNVKELQYYVGESFANAMYNACRDVEAPSSNDKALGLLCGKEAAACNATNWIEYMFNKDNGQAPFTITPVFSGEASCCDPLGAAFEGCLRRLFTRWGSFCVRNPGCVIFSSLAFIVACSSGLVFVRVTTSPVDLWSAPSSQARLEKEYFDTHFGPFFRTEQLIIQAPHTAVHTYEPYPSGSDVPFGPPLDKGILHQKLGDNVLEPRGLSPPVLGPGQSGHCSALKGDSATGCSY</sequence>
<dbReference type="GO" id="GO:0042632">
    <property type="term" value="P:cholesterol homeostasis"/>
    <property type="evidence" value="ECO:0007669"/>
    <property type="project" value="TreeGrafter"/>
</dbReference>
<name>S7NAS5_MYOBR</name>
<keyword evidence="2" id="KW-0812">Transmembrane</keyword>
<evidence type="ECO:0000313" key="9">
    <source>
        <dbReference type="Proteomes" id="UP000052978"/>
    </source>
</evidence>
<proteinExistence type="predicted"/>
<feature type="domain" description="Niemann-Pick C1 N-terminal" evidence="6">
    <location>
        <begin position="1"/>
        <end position="106"/>
    </location>
</feature>
<dbReference type="GO" id="GO:0030299">
    <property type="term" value="P:intestinal cholesterol absorption"/>
    <property type="evidence" value="ECO:0007669"/>
    <property type="project" value="TreeGrafter"/>
</dbReference>
<dbReference type="Pfam" id="PF16414">
    <property type="entry name" value="NPC1_N"/>
    <property type="match status" value="1"/>
</dbReference>
<dbReference type="GO" id="GO:0015918">
    <property type="term" value="P:sterol transport"/>
    <property type="evidence" value="ECO:0007669"/>
    <property type="project" value="TreeGrafter"/>
</dbReference>
<evidence type="ECO:0000259" key="7">
    <source>
        <dbReference type="Pfam" id="PF22314"/>
    </source>
</evidence>
<evidence type="ECO:0000256" key="2">
    <source>
        <dbReference type="ARBA" id="ARBA00022692"/>
    </source>
</evidence>
<gene>
    <name evidence="8" type="ORF">D623_10003050</name>
</gene>
<keyword evidence="3" id="KW-1133">Transmembrane helix</keyword>
<reference evidence="8 9" key="1">
    <citation type="journal article" date="2013" name="Nat. Commun.">
        <title>Genome analysis reveals insights into physiology and longevity of the Brandt's bat Myotis brandtii.</title>
        <authorList>
            <person name="Seim I."/>
            <person name="Fang X."/>
            <person name="Xiong Z."/>
            <person name="Lobanov A.V."/>
            <person name="Huang Z."/>
            <person name="Ma S."/>
            <person name="Feng Y."/>
            <person name="Turanov A.A."/>
            <person name="Zhu Y."/>
            <person name="Lenz T.L."/>
            <person name="Gerashchenko M.V."/>
            <person name="Fan D."/>
            <person name="Hee Yim S."/>
            <person name="Yao X."/>
            <person name="Jordan D."/>
            <person name="Xiong Y."/>
            <person name="Ma Y."/>
            <person name="Lyapunov A.N."/>
            <person name="Chen G."/>
            <person name="Kulakova O.I."/>
            <person name="Sun Y."/>
            <person name="Lee S.G."/>
            <person name="Bronson R.T."/>
            <person name="Moskalev A.A."/>
            <person name="Sunyaev S.R."/>
            <person name="Zhang G."/>
            <person name="Krogh A."/>
            <person name="Wang J."/>
            <person name="Gladyshev V.N."/>
        </authorList>
    </citation>
    <scope>NUCLEOTIDE SEQUENCE [LARGE SCALE GENOMIC DNA]</scope>
</reference>
<organism evidence="8 9">
    <name type="scientific">Myotis brandtii</name>
    <name type="common">Brandt's bat</name>
    <dbReference type="NCBI Taxonomy" id="109478"/>
    <lineage>
        <taxon>Eukaryota</taxon>
        <taxon>Metazoa</taxon>
        <taxon>Chordata</taxon>
        <taxon>Craniata</taxon>
        <taxon>Vertebrata</taxon>
        <taxon>Euteleostomi</taxon>
        <taxon>Mammalia</taxon>
        <taxon>Eutheria</taxon>
        <taxon>Laurasiatheria</taxon>
        <taxon>Chiroptera</taxon>
        <taxon>Yangochiroptera</taxon>
        <taxon>Vespertilionidae</taxon>
        <taxon>Myotis</taxon>
    </lineage>
</organism>
<evidence type="ECO:0000313" key="8">
    <source>
        <dbReference type="EMBL" id="EPQ13410.1"/>
    </source>
</evidence>
<dbReference type="EMBL" id="KE163703">
    <property type="protein sequence ID" value="EPQ13410.1"/>
    <property type="molecule type" value="Genomic_DNA"/>
</dbReference>
<feature type="region of interest" description="Disordered" evidence="5">
    <location>
        <begin position="242"/>
        <end position="268"/>
    </location>
</feature>
<dbReference type="InterPro" id="IPR032190">
    <property type="entry name" value="NPC1_N"/>
</dbReference>
<keyword evidence="9" id="KW-1185">Reference proteome</keyword>
<evidence type="ECO:0000256" key="5">
    <source>
        <dbReference type="SAM" id="MobiDB-lite"/>
    </source>
</evidence>
<dbReference type="InterPro" id="IPR053956">
    <property type="entry name" value="NPC1_MLD"/>
</dbReference>
<dbReference type="Proteomes" id="UP000052978">
    <property type="component" value="Unassembled WGS sequence"/>
</dbReference>
<dbReference type="AlphaFoldDB" id="S7NAS5"/>
<dbReference type="GO" id="GO:0005886">
    <property type="term" value="C:plasma membrane"/>
    <property type="evidence" value="ECO:0007669"/>
    <property type="project" value="TreeGrafter"/>
</dbReference>
<feature type="domain" description="NPC1 middle luminal" evidence="7">
    <location>
        <begin position="180"/>
        <end position="230"/>
    </location>
</feature>
<dbReference type="PANTHER" id="PTHR45727:SF2">
    <property type="entry name" value="NPC INTRACELLULAR CHOLESTEROL TRANSPORTER 1"/>
    <property type="match status" value="1"/>
</dbReference>
<evidence type="ECO:0000256" key="4">
    <source>
        <dbReference type="ARBA" id="ARBA00023136"/>
    </source>
</evidence>
<dbReference type="GO" id="GO:0015485">
    <property type="term" value="F:cholesterol binding"/>
    <property type="evidence" value="ECO:0007669"/>
    <property type="project" value="TreeGrafter"/>
</dbReference>
<comment type="subcellular location">
    <subcellularLocation>
        <location evidence="1">Membrane</location>
        <topology evidence="1">Multi-pass membrane protein</topology>
    </subcellularLocation>
</comment>
<accession>S7NAS5</accession>
<dbReference type="Pfam" id="PF22314">
    <property type="entry name" value="NPC1_MLD"/>
    <property type="match status" value="1"/>
</dbReference>
<dbReference type="PANTHER" id="PTHR45727">
    <property type="entry name" value="NPC INTRACELLULAR CHOLESTEROL TRANSPORTER 1"/>
    <property type="match status" value="1"/>
</dbReference>
<protein>
    <submittedName>
        <fullName evidence="8">Niemann-Pick C1 protein</fullName>
    </submittedName>
</protein>
<keyword evidence="4" id="KW-0472">Membrane</keyword>
<evidence type="ECO:0000259" key="6">
    <source>
        <dbReference type="Pfam" id="PF16414"/>
    </source>
</evidence>
<evidence type="ECO:0000256" key="3">
    <source>
        <dbReference type="ARBA" id="ARBA00022989"/>
    </source>
</evidence>
<evidence type="ECO:0000256" key="1">
    <source>
        <dbReference type="ARBA" id="ARBA00004141"/>
    </source>
</evidence>